<evidence type="ECO:0000313" key="13">
    <source>
        <dbReference type="EMBL" id="EFX90112.1"/>
    </source>
</evidence>
<dbReference type="eggNOG" id="ENOG502RZ5D">
    <property type="taxonomic scope" value="Eukaryota"/>
</dbReference>
<keyword evidence="3 11" id="KW-0732">Signal</keyword>
<keyword evidence="2 10" id="KW-0812">Transmembrane</keyword>
<evidence type="ECO:0000256" key="10">
    <source>
        <dbReference type="SAM" id="Phobius"/>
    </source>
</evidence>
<evidence type="ECO:0000313" key="14">
    <source>
        <dbReference type="Proteomes" id="UP000000305"/>
    </source>
</evidence>
<evidence type="ECO:0000259" key="12">
    <source>
        <dbReference type="PROSITE" id="PS50986"/>
    </source>
</evidence>
<reference evidence="13 14" key="1">
    <citation type="journal article" date="2011" name="Science">
        <title>The ecoresponsive genome of Daphnia pulex.</title>
        <authorList>
            <person name="Colbourne J.K."/>
            <person name="Pfrender M.E."/>
            <person name="Gilbert D."/>
            <person name="Thomas W.K."/>
            <person name="Tucker A."/>
            <person name="Oakley T.H."/>
            <person name="Tokishita S."/>
            <person name="Aerts A."/>
            <person name="Arnold G.J."/>
            <person name="Basu M.K."/>
            <person name="Bauer D.J."/>
            <person name="Caceres C.E."/>
            <person name="Carmel L."/>
            <person name="Casola C."/>
            <person name="Choi J.H."/>
            <person name="Detter J.C."/>
            <person name="Dong Q."/>
            <person name="Dusheyko S."/>
            <person name="Eads B.D."/>
            <person name="Frohlich T."/>
            <person name="Geiler-Samerotte K.A."/>
            <person name="Gerlach D."/>
            <person name="Hatcher P."/>
            <person name="Jogdeo S."/>
            <person name="Krijgsveld J."/>
            <person name="Kriventseva E.V."/>
            <person name="Kultz D."/>
            <person name="Laforsch C."/>
            <person name="Lindquist E."/>
            <person name="Lopez J."/>
            <person name="Manak J.R."/>
            <person name="Muller J."/>
            <person name="Pangilinan J."/>
            <person name="Patwardhan R.P."/>
            <person name="Pitluck S."/>
            <person name="Pritham E.J."/>
            <person name="Rechtsteiner A."/>
            <person name="Rho M."/>
            <person name="Rogozin I.B."/>
            <person name="Sakarya O."/>
            <person name="Salamov A."/>
            <person name="Schaack S."/>
            <person name="Shapiro H."/>
            <person name="Shiga Y."/>
            <person name="Skalitzky C."/>
            <person name="Smith Z."/>
            <person name="Souvorov A."/>
            <person name="Sung W."/>
            <person name="Tang Z."/>
            <person name="Tsuchiya D."/>
            <person name="Tu H."/>
            <person name="Vos H."/>
            <person name="Wang M."/>
            <person name="Wolf Y.I."/>
            <person name="Yamagata H."/>
            <person name="Yamada T."/>
            <person name="Ye Y."/>
            <person name="Shaw J.R."/>
            <person name="Andrews J."/>
            <person name="Crease T.J."/>
            <person name="Tang H."/>
            <person name="Lucas S.M."/>
            <person name="Robertson H.M."/>
            <person name="Bork P."/>
            <person name="Koonin E.V."/>
            <person name="Zdobnov E.M."/>
            <person name="Grigoriev I.V."/>
            <person name="Lynch M."/>
            <person name="Boore J.L."/>
        </authorList>
    </citation>
    <scope>NUCLEOTIDE SEQUENCE [LARGE SCALE GENOMIC DNA]</scope>
</reference>
<dbReference type="Pfam" id="PF07502">
    <property type="entry name" value="MANEC"/>
    <property type="match status" value="1"/>
</dbReference>
<dbReference type="SUPFAM" id="SSF57424">
    <property type="entry name" value="LDL receptor-like module"/>
    <property type="match status" value="1"/>
</dbReference>
<dbReference type="InterPro" id="IPR011106">
    <property type="entry name" value="MANSC_N"/>
</dbReference>
<evidence type="ECO:0000256" key="2">
    <source>
        <dbReference type="ARBA" id="ARBA00022692"/>
    </source>
</evidence>
<evidence type="ECO:0000256" key="9">
    <source>
        <dbReference type="SAM" id="MobiDB-lite"/>
    </source>
</evidence>
<keyword evidence="6" id="KW-1015">Disulfide bond</keyword>
<dbReference type="EMBL" id="GL732523">
    <property type="protein sequence ID" value="EFX90112.1"/>
    <property type="molecule type" value="Genomic_DNA"/>
</dbReference>
<dbReference type="OMA" id="WANRKMI"/>
<feature type="region of interest" description="Disordered" evidence="9">
    <location>
        <begin position="67"/>
        <end position="86"/>
    </location>
</feature>
<gene>
    <name evidence="13" type="ORF">DAPPUDRAFT_309932</name>
</gene>
<evidence type="ECO:0000256" key="3">
    <source>
        <dbReference type="ARBA" id="ARBA00022729"/>
    </source>
</evidence>
<feature type="domain" description="MANSC" evidence="12">
    <location>
        <begin position="92"/>
        <end position="171"/>
    </location>
</feature>
<dbReference type="SMART" id="SM00192">
    <property type="entry name" value="LDLa"/>
    <property type="match status" value="1"/>
</dbReference>
<accession>E9FR71</accession>
<dbReference type="GO" id="GO:0016020">
    <property type="term" value="C:membrane"/>
    <property type="evidence" value="ECO:0007669"/>
    <property type="project" value="UniProtKB-SubCell"/>
</dbReference>
<dbReference type="CDD" id="cd00112">
    <property type="entry name" value="LDLa"/>
    <property type="match status" value="1"/>
</dbReference>
<dbReference type="InterPro" id="IPR002172">
    <property type="entry name" value="LDrepeatLR_classA_rpt"/>
</dbReference>
<evidence type="ECO:0000256" key="8">
    <source>
        <dbReference type="PROSITE-ProRule" id="PRU00124"/>
    </source>
</evidence>
<keyword evidence="5 10" id="KW-0472">Membrane</keyword>
<dbReference type="InterPro" id="IPR013980">
    <property type="entry name" value="MANSC_dom"/>
</dbReference>
<feature type="compositionally biased region" description="Low complexity" evidence="9">
    <location>
        <begin position="71"/>
        <end position="83"/>
    </location>
</feature>
<dbReference type="PANTHER" id="PTHR46876">
    <property type="entry name" value="LOW-DENSITY LIPOPROTEIN RECEPTOR-RELATED PROTEIN 11"/>
    <property type="match status" value="1"/>
</dbReference>
<dbReference type="InterPro" id="IPR023415">
    <property type="entry name" value="LDLR_class-A_CS"/>
</dbReference>
<evidence type="ECO:0000256" key="6">
    <source>
        <dbReference type="ARBA" id="ARBA00023157"/>
    </source>
</evidence>
<evidence type="ECO:0000256" key="11">
    <source>
        <dbReference type="SAM" id="SignalP"/>
    </source>
</evidence>
<proteinExistence type="predicted"/>
<dbReference type="Pfam" id="PF00057">
    <property type="entry name" value="Ldl_recept_a"/>
    <property type="match status" value="1"/>
</dbReference>
<dbReference type="PhylomeDB" id="E9FR71"/>
<dbReference type="Proteomes" id="UP000000305">
    <property type="component" value="Unassembled WGS sequence"/>
</dbReference>
<feature type="signal peptide" evidence="11">
    <location>
        <begin position="1"/>
        <end position="20"/>
    </location>
</feature>
<name>E9FR71_DAPPU</name>
<comment type="caution">
    <text evidence="8">Lacks conserved residue(s) required for the propagation of feature annotation.</text>
</comment>
<dbReference type="Gene3D" id="4.10.400.10">
    <property type="entry name" value="Low-density Lipoprotein Receptor"/>
    <property type="match status" value="1"/>
</dbReference>
<dbReference type="OrthoDB" id="10037294at2759"/>
<dbReference type="SMART" id="SM00765">
    <property type="entry name" value="MANEC"/>
    <property type="match status" value="1"/>
</dbReference>
<dbReference type="FunCoup" id="E9FR71">
    <property type="interactions" value="6"/>
</dbReference>
<evidence type="ECO:0000256" key="7">
    <source>
        <dbReference type="ARBA" id="ARBA00023180"/>
    </source>
</evidence>
<evidence type="ECO:0000256" key="5">
    <source>
        <dbReference type="ARBA" id="ARBA00023136"/>
    </source>
</evidence>
<dbReference type="AlphaFoldDB" id="E9FR71"/>
<dbReference type="PROSITE" id="PS50986">
    <property type="entry name" value="MANSC"/>
    <property type="match status" value="1"/>
</dbReference>
<organism evidence="13 14">
    <name type="scientific">Daphnia pulex</name>
    <name type="common">Water flea</name>
    <dbReference type="NCBI Taxonomy" id="6669"/>
    <lineage>
        <taxon>Eukaryota</taxon>
        <taxon>Metazoa</taxon>
        <taxon>Ecdysozoa</taxon>
        <taxon>Arthropoda</taxon>
        <taxon>Crustacea</taxon>
        <taxon>Branchiopoda</taxon>
        <taxon>Diplostraca</taxon>
        <taxon>Cladocera</taxon>
        <taxon>Anomopoda</taxon>
        <taxon>Daphniidae</taxon>
        <taxon>Daphnia</taxon>
    </lineage>
</organism>
<evidence type="ECO:0000256" key="1">
    <source>
        <dbReference type="ARBA" id="ARBA00004479"/>
    </source>
</evidence>
<comment type="subcellular location">
    <subcellularLocation>
        <location evidence="1">Membrane</location>
        <topology evidence="1">Single-pass type I membrane protein</topology>
    </subcellularLocation>
</comment>
<keyword evidence="7" id="KW-0325">Glycoprotein</keyword>
<keyword evidence="14" id="KW-1185">Reference proteome</keyword>
<dbReference type="PROSITE" id="PS01209">
    <property type="entry name" value="LDLRA_1"/>
    <property type="match status" value="1"/>
</dbReference>
<feature type="chain" id="PRO_5003236714" description="MANSC domain-containing protein" evidence="11">
    <location>
        <begin position="21"/>
        <end position="615"/>
    </location>
</feature>
<evidence type="ECO:0000256" key="4">
    <source>
        <dbReference type="ARBA" id="ARBA00022989"/>
    </source>
</evidence>
<dbReference type="KEGG" id="dpx:DAPPUDRAFT_309932"/>
<keyword evidence="4 10" id="KW-1133">Transmembrane helix</keyword>
<protein>
    <recommendedName>
        <fullName evidence="12">MANSC domain-containing protein</fullName>
    </recommendedName>
</protein>
<dbReference type="PANTHER" id="PTHR46876:SF1">
    <property type="entry name" value="LOW-DENSITY LIPOPROTEIN RECEPTOR-RELATED PROTEIN 11"/>
    <property type="match status" value="1"/>
</dbReference>
<dbReference type="InParanoid" id="E9FR71"/>
<sequence length="615" mass="67718">MAPIILGLTIMLFLGCSVQSGKTEAAVDVIHSLTHQIAPVNAVHWPAILGDDRSHRTGNIDGRLERSLFGSSSSSSSTSTTSTGGCLEQSEISENTIIRTKDSRALGAKFLNETSLGADARDRCLNLCCSFHGCNVAVYEEKDGGNCYLFDCGPAEDFRCKFTSHSHYTSGVIRRRENAHEEELTQLKKVVVTEVTTTAQPVATVPITNPPTTTTPPSTAKPVRTCSRYQFECHTTRECIAIYNACDGIAQCSDGSDEAPELGCPATTTETPTTRTLVTTQPVINAKNSPVDIQQNSVIAQHPPLDWRGSRGRDRYSERDQVASVELPPNPDVNHWRTGQENTRNYERAHPPYQTGISGEAIPYSVEPDRSANSYYNPDIRHYGSTWTERQDRPISNVNDYRAVDNTYYYEKDARPSYDASSNVYPSRKHDWERNNAVIVNSSPPQHSFLAVPVESRPIQPIAPIVVDNSRPVIVESTGQLVQKVPAIPEQKIVKTPELTTVAPVVAVETTTIAQPKITIPAKSKSLSLITKPEIVANHAHIHHFSVNQADFQEEKAERSRQTVGAAWALTLGLSVTAVLVLLVGCRLRSLKRHLRRGRGGHTRDADYLVNGMYL</sequence>
<dbReference type="HOGENOM" id="CLU_017459_0_0_1"/>
<dbReference type="InterPro" id="IPR036055">
    <property type="entry name" value="LDL_receptor-like_sf"/>
</dbReference>
<feature type="transmembrane region" description="Helical" evidence="10">
    <location>
        <begin position="566"/>
        <end position="588"/>
    </location>
</feature>
<dbReference type="PROSITE" id="PS50068">
    <property type="entry name" value="LDLRA_2"/>
    <property type="match status" value="1"/>
</dbReference>